<keyword evidence="1" id="KW-0812">Transmembrane</keyword>
<name>A0AAE3AEM7_9FIRM</name>
<dbReference type="Proteomes" id="UP001199319">
    <property type="component" value="Unassembled WGS sequence"/>
</dbReference>
<proteinExistence type="predicted"/>
<dbReference type="InterPro" id="IPR010690">
    <property type="entry name" value="YqfD"/>
</dbReference>
<dbReference type="RefSeq" id="WP_302927934.1">
    <property type="nucleotide sequence ID" value="NZ_JAJEPW010000006.1"/>
</dbReference>
<evidence type="ECO:0000313" key="2">
    <source>
        <dbReference type="EMBL" id="MCC2128573.1"/>
    </source>
</evidence>
<keyword evidence="1" id="KW-1133">Transmembrane helix</keyword>
<reference evidence="2" key="1">
    <citation type="submission" date="2021-10" db="EMBL/GenBank/DDBJ databases">
        <title>Anaerobic single-cell dispensing facilitates the cultivation of human gut bacteria.</title>
        <authorList>
            <person name="Afrizal A."/>
        </authorList>
    </citation>
    <scope>NUCLEOTIDE SEQUENCE</scope>
    <source>
        <strain evidence="2">CLA-AA-H272</strain>
    </source>
</reference>
<dbReference type="AlphaFoldDB" id="A0AAE3AEM7"/>
<sequence>MYKAAVNFLRGQVLVHIESGCPERVVNLCAGAEVPFWDVQWLSPVELTLRTTRRGLAQVRRAAEQVGAAATVRREQGAPLLARRLRRRYVLLAAALLTVLLVVEGNFTIWEFQVSGNETVPDEAVLRALEDYGITIGTRSLDIDQKDMRNHVLLELEDVVWLAVNVRGCVARVQVVERVRGQDMVEDGPANVVARRPGLVTRVEALGGQAAVVPGDTVTQGQLLISGAVDLDNGGLRWQHGMGRVWARTWYELTAQVPLTVRQRGVPLSSRTRYALDIGKKRIKLYGKGSTLGGDCDKITQYRPVCLPWGLRLPITVAAETVTAYGPSTDVPRSTREARDEGESLLRRQLEELLGDTGTAENVRIDAVEQGSWLLVTLRAECLEEIGREVPLTDD</sequence>
<protein>
    <submittedName>
        <fullName evidence="2">Sporulation protein YqfD</fullName>
    </submittedName>
</protein>
<organism evidence="2 3">
    <name type="scientific">Brotocaccenecus cirricatena</name>
    <dbReference type="NCBI Taxonomy" id="3064195"/>
    <lineage>
        <taxon>Bacteria</taxon>
        <taxon>Bacillati</taxon>
        <taxon>Bacillota</taxon>
        <taxon>Clostridia</taxon>
        <taxon>Eubacteriales</taxon>
        <taxon>Oscillospiraceae</taxon>
        <taxon>Brotocaccenecus</taxon>
    </lineage>
</organism>
<evidence type="ECO:0000256" key="1">
    <source>
        <dbReference type="SAM" id="Phobius"/>
    </source>
</evidence>
<dbReference type="Pfam" id="PF06898">
    <property type="entry name" value="YqfD"/>
    <property type="match status" value="1"/>
</dbReference>
<keyword evidence="1" id="KW-0472">Membrane</keyword>
<feature type="transmembrane region" description="Helical" evidence="1">
    <location>
        <begin position="89"/>
        <end position="110"/>
    </location>
</feature>
<keyword evidence="3" id="KW-1185">Reference proteome</keyword>
<dbReference type="EMBL" id="JAJEPW010000006">
    <property type="protein sequence ID" value="MCC2128573.1"/>
    <property type="molecule type" value="Genomic_DNA"/>
</dbReference>
<comment type="caution">
    <text evidence="2">The sequence shown here is derived from an EMBL/GenBank/DDBJ whole genome shotgun (WGS) entry which is preliminary data.</text>
</comment>
<gene>
    <name evidence="2" type="ORF">LKD37_03390</name>
</gene>
<accession>A0AAE3AEM7</accession>
<evidence type="ECO:0000313" key="3">
    <source>
        <dbReference type="Proteomes" id="UP001199319"/>
    </source>
</evidence>